<sequence length="595" mass="65701">MSNEQRPTSKPRGICKYYTTPRGCFGGSKCKFLHGEEDKLTPYDQRKTCKFYAAGYCRRGGDCWFVHSDPDASKSSADAVQSTSKVVEEEDRLCSICLEKPITYGLLVGCDHIFCLECIRRWRNSEGKSSDVVISKVNKSCPLCRVSSQFVTPSSHFYPSTHPGKASTIEQYKASMARVPCRYFQASLKTADRFCPFGKDCFYQHKNEDGTDYVFEEGVEHYIKMRPRLRAGAARGAFSFTENDSLSESPWVEELSAALEAIRISLPAFLQQPGDEVEEEDDGGDPMLDDQAPPREFLQQLTNEPLERLLIETLEFLGIEDHAPETRPEAPLYRFGTITPSFTARPRIVYSDPGSPVRAFDLIPVGEYDDFESVTPLPPSIDSGHPAEDNPRFSTIVTHRRYDAEVPTTTLPEGVTSSVALSELDAGPNNAHESLHDTLIEDSSLARPVETDEQRQLPSGLPSEPAVDDWSSSAHQLPDPPLLTDGRGRVVWSSMSASRSRRGRTSTSASHRKSQRREFPGDRAFSDSTSHSADSIAPCPSPPAPLLSLAEEPETMQPSFPVEDMVTDGRGRVIFAAGASQSSDTGMAAPVYPDA</sequence>
<feature type="domain" description="C3H1-type" evidence="8">
    <location>
        <begin position="9"/>
        <end position="37"/>
    </location>
</feature>
<gene>
    <name evidence="9" type="ORF">GFSPODELE1_LOCUS9903</name>
</gene>
<dbReference type="SUPFAM" id="SSF57850">
    <property type="entry name" value="RING/U-box"/>
    <property type="match status" value="1"/>
</dbReference>
<dbReference type="Pfam" id="PF00642">
    <property type="entry name" value="zf-CCCH"/>
    <property type="match status" value="1"/>
</dbReference>
<feature type="compositionally biased region" description="Basic and acidic residues" evidence="6">
    <location>
        <begin position="516"/>
        <end position="525"/>
    </location>
</feature>
<dbReference type="InterPro" id="IPR001841">
    <property type="entry name" value="Znf_RING"/>
</dbReference>
<feature type="region of interest" description="Disordered" evidence="6">
    <location>
        <begin position="271"/>
        <end position="292"/>
    </location>
</feature>
<evidence type="ECO:0000313" key="10">
    <source>
        <dbReference type="Proteomes" id="UP001497453"/>
    </source>
</evidence>
<feature type="compositionally biased region" description="Basic residues" evidence="6">
    <location>
        <begin position="499"/>
        <end position="515"/>
    </location>
</feature>
<dbReference type="InterPro" id="IPR013083">
    <property type="entry name" value="Znf_RING/FYVE/PHD"/>
</dbReference>
<dbReference type="SMART" id="SM00356">
    <property type="entry name" value="ZnF_C3H1"/>
    <property type="match status" value="3"/>
</dbReference>
<dbReference type="PANTHER" id="PTHR11224:SF10">
    <property type="entry name" value="IP09428P-RELATED"/>
    <property type="match status" value="1"/>
</dbReference>
<accession>A0ABP1E697</accession>
<evidence type="ECO:0000259" key="8">
    <source>
        <dbReference type="PROSITE" id="PS50103"/>
    </source>
</evidence>
<name>A0ABP1E697_9APHY</name>
<evidence type="ECO:0000256" key="5">
    <source>
        <dbReference type="PROSITE-ProRule" id="PRU00723"/>
    </source>
</evidence>
<evidence type="ECO:0000259" key="7">
    <source>
        <dbReference type="PROSITE" id="PS50089"/>
    </source>
</evidence>
<dbReference type="CDD" id="cd16521">
    <property type="entry name" value="RING-HC_MKRN"/>
    <property type="match status" value="1"/>
</dbReference>
<dbReference type="InterPro" id="IPR036855">
    <property type="entry name" value="Znf_CCCH_sf"/>
</dbReference>
<dbReference type="PROSITE" id="PS50089">
    <property type="entry name" value="ZF_RING_2"/>
    <property type="match status" value="1"/>
</dbReference>
<feature type="zinc finger region" description="C3H1-type" evidence="5">
    <location>
        <begin position="175"/>
        <end position="208"/>
    </location>
</feature>
<feature type="domain" description="C3H1-type" evidence="8">
    <location>
        <begin position="43"/>
        <end position="70"/>
    </location>
</feature>
<dbReference type="SMART" id="SM00184">
    <property type="entry name" value="RING"/>
    <property type="match status" value="1"/>
</dbReference>
<evidence type="ECO:0000256" key="4">
    <source>
        <dbReference type="ARBA" id="ARBA00022833"/>
    </source>
</evidence>
<dbReference type="InterPro" id="IPR018957">
    <property type="entry name" value="Znf_C3HC4_RING-type"/>
</dbReference>
<dbReference type="Gene3D" id="3.30.40.10">
    <property type="entry name" value="Zinc/RING finger domain, C3HC4 (zinc finger)"/>
    <property type="match status" value="1"/>
</dbReference>
<dbReference type="PROSITE" id="PS50103">
    <property type="entry name" value="ZF_C3H1"/>
    <property type="match status" value="3"/>
</dbReference>
<proteinExistence type="predicted"/>
<feature type="domain" description="RING-type" evidence="7">
    <location>
        <begin position="94"/>
        <end position="145"/>
    </location>
</feature>
<keyword evidence="2 5" id="KW-0479">Metal-binding</keyword>
<dbReference type="InterPro" id="IPR045072">
    <property type="entry name" value="MKRN-like"/>
</dbReference>
<dbReference type="PROSITE" id="PS00518">
    <property type="entry name" value="ZF_RING_1"/>
    <property type="match status" value="1"/>
</dbReference>
<dbReference type="Proteomes" id="UP001497453">
    <property type="component" value="Chromosome 8"/>
</dbReference>
<dbReference type="PANTHER" id="PTHR11224">
    <property type="entry name" value="MAKORIN-RELATED"/>
    <property type="match status" value="1"/>
</dbReference>
<dbReference type="EMBL" id="OZ037951">
    <property type="protein sequence ID" value="CAL1714733.1"/>
    <property type="molecule type" value="Genomic_DNA"/>
</dbReference>
<evidence type="ECO:0000256" key="2">
    <source>
        <dbReference type="ARBA" id="ARBA00022723"/>
    </source>
</evidence>
<dbReference type="InterPro" id="IPR017907">
    <property type="entry name" value="Znf_RING_CS"/>
</dbReference>
<dbReference type="InterPro" id="IPR000571">
    <property type="entry name" value="Znf_CCCH"/>
</dbReference>
<dbReference type="SUPFAM" id="SSF90229">
    <property type="entry name" value="CCCH zinc finger"/>
    <property type="match status" value="1"/>
</dbReference>
<keyword evidence="3 5" id="KW-0863">Zinc-finger</keyword>
<feature type="domain" description="C3H1-type" evidence="8">
    <location>
        <begin position="175"/>
        <end position="208"/>
    </location>
</feature>
<dbReference type="Pfam" id="PF00097">
    <property type="entry name" value="zf-C3HC4"/>
    <property type="match status" value="1"/>
</dbReference>
<evidence type="ECO:0000256" key="6">
    <source>
        <dbReference type="SAM" id="MobiDB-lite"/>
    </source>
</evidence>
<feature type="zinc finger region" description="C3H1-type" evidence="5">
    <location>
        <begin position="43"/>
        <end position="70"/>
    </location>
</feature>
<dbReference type="Gene3D" id="4.10.1000.10">
    <property type="entry name" value="Zinc finger, CCCH-type"/>
    <property type="match status" value="1"/>
</dbReference>
<feature type="zinc finger region" description="C3H1-type" evidence="5">
    <location>
        <begin position="9"/>
        <end position="37"/>
    </location>
</feature>
<keyword evidence="4 5" id="KW-0862">Zinc</keyword>
<evidence type="ECO:0000313" key="9">
    <source>
        <dbReference type="EMBL" id="CAL1714733.1"/>
    </source>
</evidence>
<evidence type="ECO:0008006" key="11">
    <source>
        <dbReference type="Google" id="ProtNLM"/>
    </source>
</evidence>
<evidence type="ECO:0000256" key="1">
    <source>
        <dbReference type="ARBA" id="ARBA00022679"/>
    </source>
</evidence>
<feature type="region of interest" description="Disordered" evidence="6">
    <location>
        <begin position="443"/>
        <end position="564"/>
    </location>
</feature>
<evidence type="ECO:0000256" key="3">
    <source>
        <dbReference type="ARBA" id="ARBA00022771"/>
    </source>
</evidence>
<keyword evidence="10" id="KW-1185">Reference proteome</keyword>
<protein>
    <recommendedName>
        <fullName evidence="11">RING-type E3 ubiquitin transferase</fullName>
    </recommendedName>
</protein>
<keyword evidence="1" id="KW-0808">Transferase</keyword>
<feature type="compositionally biased region" description="Acidic residues" evidence="6">
    <location>
        <begin position="275"/>
        <end position="288"/>
    </location>
</feature>
<reference evidence="10" key="1">
    <citation type="submission" date="2024-04" db="EMBL/GenBank/DDBJ databases">
        <authorList>
            <person name="Shaw F."/>
            <person name="Minotto A."/>
        </authorList>
    </citation>
    <scope>NUCLEOTIDE SEQUENCE [LARGE SCALE GENOMIC DNA]</scope>
</reference>
<organism evidence="9 10">
    <name type="scientific">Somion occarium</name>
    <dbReference type="NCBI Taxonomy" id="3059160"/>
    <lineage>
        <taxon>Eukaryota</taxon>
        <taxon>Fungi</taxon>
        <taxon>Dikarya</taxon>
        <taxon>Basidiomycota</taxon>
        <taxon>Agaricomycotina</taxon>
        <taxon>Agaricomycetes</taxon>
        <taxon>Polyporales</taxon>
        <taxon>Cerrenaceae</taxon>
        <taxon>Somion</taxon>
    </lineage>
</organism>